<feature type="transmembrane region" description="Helical" evidence="1">
    <location>
        <begin position="512"/>
        <end position="532"/>
    </location>
</feature>
<dbReference type="STRING" id="703135.A0A2A9NQP3"/>
<keyword evidence="1" id="KW-0472">Membrane</keyword>
<dbReference type="OrthoDB" id="331263at2759"/>
<dbReference type="GO" id="GO:0042765">
    <property type="term" value="C:GPI-anchor transamidase complex"/>
    <property type="evidence" value="ECO:0007669"/>
    <property type="project" value="InterPro"/>
</dbReference>
<dbReference type="InterPro" id="IPR007245">
    <property type="entry name" value="PIG-T"/>
</dbReference>
<gene>
    <name evidence="3" type="ORF">AMATHDRAFT_137876</name>
</gene>
<sequence>MERRLLLFLSCFCVFTSASFLNEQFDEKLAIRPLPDGRVAATFVFTTILKDVHPRDPRTLQFNDESQHYTLFPLSLGQILREYAVSEMHLTLNAGNWNYDRWGYPDEPGVANGAELWAWMGVNQKSMEDEQWRGLRNALAGLFCATLGSLDDQRTTSPILSFQPHDSLPSFPSQNQSTSASSSSSFHALRHASLPSEHVCTENLTPFLKLLPCKSRSGLASLLNPHKLFDADWHGMGVHVSWISDEGVKLRLTFQTIMDPLRITQSNKRSWSLENLFGKGISQRCPVAHTSQIVVSLPRGDMYAIRPEPPRIHEGAAIYDLNQASINNLRQTSPLPLSIDRTLKGTNQANGYLSLVLTNRLPNDSLKILYLEAMPWYLQLYLHTLQSEVSPIDTSLSSDTQKEAKNDLFKLINYIPSIQHSRPTMLQALLTLPPNCTVTFKMHVVKSFLRYTEYPPDAQRGWDLPPGVLTLLDDVDGKGNKIEIGAKTNRIFYTRPLLVDLATPDFSMPYNVIIFTCSVIAFLFGSVFNLLTRPFVVVRVGKEKKEGDKEKQE</sequence>
<feature type="chain" id="PRO_5012382927" description="GPI transamidase component PIG-T" evidence="2">
    <location>
        <begin position="19"/>
        <end position="553"/>
    </location>
</feature>
<dbReference type="GO" id="GO:0016255">
    <property type="term" value="P:attachment of GPI anchor to protein"/>
    <property type="evidence" value="ECO:0007669"/>
    <property type="project" value="InterPro"/>
</dbReference>
<evidence type="ECO:0000313" key="3">
    <source>
        <dbReference type="EMBL" id="PFH53295.1"/>
    </source>
</evidence>
<proteinExistence type="predicted"/>
<evidence type="ECO:0000256" key="2">
    <source>
        <dbReference type="SAM" id="SignalP"/>
    </source>
</evidence>
<keyword evidence="2" id="KW-0732">Signal</keyword>
<evidence type="ECO:0008006" key="5">
    <source>
        <dbReference type="Google" id="ProtNLM"/>
    </source>
</evidence>
<dbReference type="Pfam" id="PF04113">
    <property type="entry name" value="Gpi16"/>
    <property type="match status" value="2"/>
</dbReference>
<accession>A0A2A9NQP3</accession>
<organism evidence="3 4">
    <name type="scientific">Amanita thiersii Skay4041</name>
    <dbReference type="NCBI Taxonomy" id="703135"/>
    <lineage>
        <taxon>Eukaryota</taxon>
        <taxon>Fungi</taxon>
        <taxon>Dikarya</taxon>
        <taxon>Basidiomycota</taxon>
        <taxon>Agaricomycotina</taxon>
        <taxon>Agaricomycetes</taxon>
        <taxon>Agaricomycetidae</taxon>
        <taxon>Agaricales</taxon>
        <taxon>Pluteineae</taxon>
        <taxon>Amanitaceae</taxon>
        <taxon>Amanita</taxon>
    </lineage>
</organism>
<keyword evidence="4" id="KW-1185">Reference proteome</keyword>
<reference evidence="3 4" key="1">
    <citation type="submission" date="2014-02" db="EMBL/GenBank/DDBJ databases">
        <title>Transposable element dynamics among asymbiotic and ectomycorrhizal Amanita fungi.</title>
        <authorList>
            <consortium name="DOE Joint Genome Institute"/>
            <person name="Hess J."/>
            <person name="Skrede I."/>
            <person name="Wolfe B."/>
            <person name="LaButti K."/>
            <person name="Ohm R.A."/>
            <person name="Grigoriev I.V."/>
            <person name="Pringle A."/>
        </authorList>
    </citation>
    <scope>NUCLEOTIDE SEQUENCE [LARGE SCALE GENOMIC DNA]</scope>
    <source>
        <strain evidence="3 4">SKay4041</strain>
    </source>
</reference>
<dbReference type="AlphaFoldDB" id="A0A2A9NQP3"/>
<protein>
    <recommendedName>
        <fullName evidence="5">GPI transamidase component PIG-T</fullName>
    </recommendedName>
</protein>
<dbReference type="EMBL" id="KZ301974">
    <property type="protein sequence ID" value="PFH53295.1"/>
    <property type="molecule type" value="Genomic_DNA"/>
</dbReference>
<keyword evidence="1" id="KW-1133">Transmembrane helix</keyword>
<dbReference type="Proteomes" id="UP000242287">
    <property type="component" value="Unassembled WGS sequence"/>
</dbReference>
<evidence type="ECO:0000313" key="4">
    <source>
        <dbReference type="Proteomes" id="UP000242287"/>
    </source>
</evidence>
<dbReference type="PANTHER" id="PTHR12959:SF11">
    <property type="entry name" value="GPI TRANSAMIDASE COMPONENT PIG-T"/>
    <property type="match status" value="1"/>
</dbReference>
<name>A0A2A9NQP3_9AGAR</name>
<dbReference type="PANTHER" id="PTHR12959">
    <property type="entry name" value="GPI TRANSAMIDASE COMPONENT PIG-T-RELATED"/>
    <property type="match status" value="1"/>
</dbReference>
<feature type="signal peptide" evidence="2">
    <location>
        <begin position="1"/>
        <end position="18"/>
    </location>
</feature>
<keyword evidence="1" id="KW-0812">Transmembrane</keyword>
<evidence type="ECO:0000256" key="1">
    <source>
        <dbReference type="SAM" id="Phobius"/>
    </source>
</evidence>